<evidence type="ECO:0000259" key="3">
    <source>
        <dbReference type="PROSITE" id="PS51762"/>
    </source>
</evidence>
<dbReference type="InterPro" id="IPR013320">
    <property type="entry name" value="ConA-like_dom_sf"/>
</dbReference>
<keyword evidence="5" id="KW-1185">Reference proteome</keyword>
<dbReference type="Gene3D" id="2.60.120.200">
    <property type="match status" value="1"/>
</dbReference>
<gene>
    <name evidence="4" type="ORF">HPE56_08385</name>
</gene>
<dbReference type="Proteomes" id="UP001166021">
    <property type="component" value="Unassembled WGS sequence"/>
</dbReference>
<dbReference type="PANTHER" id="PTHR10963:SF55">
    <property type="entry name" value="GLYCOSIDE HYDROLASE FAMILY 16 PROTEIN"/>
    <property type="match status" value="1"/>
</dbReference>
<evidence type="ECO:0000313" key="4">
    <source>
        <dbReference type="EMBL" id="MBD0777808.1"/>
    </source>
</evidence>
<evidence type="ECO:0000313" key="5">
    <source>
        <dbReference type="Proteomes" id="UP001166021"/>
    </source>
</evidence>
<evidence type="ECO:0000256" key="1">
    <source>
        <dbReference type="ARBA" id="ARBA00006865"/>
    </source>
</evidence>
<dbReference type="Pfam" id="PF00722">
    <property type="entry name" value="Glyco_hydro_16"/>
    <property type="match status" value="1"/>
</dbReference>
<accession>A0ABR7UZ34</accession>
<evidence type="ECO:0000256" key="2">
    <source>
        <dbReference type="SAM" id="SignalP"/>
    </source>
</evidence>
<dbReference type="PANTHER" id="PTHR10963">
    <property type="entry name" value="GLYCOSYL HYDROLASE-RELATED"/>
    <property type="match status" value="1"/>
</dbReference>
<organism evidence="4 5">
    <name type="scientific">Maribacter aquimaris</name>
    <dbReference type="NCBI Taxonomy" id="2737171"/>
    <lineage>
        <taxon>Bacteria</taxon>
        <taxon>Pseudomonadati</taxon>
        <taxon>Bacteroidota</taxon>
        <taxon>Flavobacteriia</taxon>
        <taxon>Flavobacteriales</taxon>
        <taxon>Flavobacteriaceae</taxon>
        <taxon>Maribacter</taxon>
    </lineage>
</organism>
<comment type="similarity">
    <text evidence="1">Belongs to the glycosyl hydrolase 16 family.</text>
</comment>
<name>A0ABR7UZ34_9FLAO</name>
<comment type="caution">
    <text evidence="4">The sequence shown here is derived from an EMBL/GenBank/DDBJ whole genome shotgun (WGS) entry which is preliminary data.</text>
</comment>
<keyword evidence="4" id="KW-0378">Hydrolase</keyword>
<dbReference type="RefSeq" id="WP_188243322.1">
    <property type="nucleotide sequence ID" value="NZ_JABTCF010000004.1"/>
</dbReference>
<keyword evidence="2" id="KW-0732">Signal</keyword>
<feature type="domain" description="GH16" evidence="3">
    <location>
        <begin position="30"/>
        <end position="285"/>
    </location>
</feature>
<dbReference type="PROSITE" id="PS51762">
    <property type="entry name" value="GH16_2"/>
    <property type="match status" value="1"/>
</dbReference>
<dbReference type="EMBL" id="JABTCF010000004">
    <property type="protein sequence ID" value="MBD0777808.1"/>
    <property type="molecule type" value="Genomic_DNA"/>
</dbReference>
<protein>
    <submittedName>
        <fullName evidence="4">Glycoside hydrolase family 16 protein</fullName>
    </submittedName>
</protein>
<dbReference type="InterPro" id="IPR050546">
    <property type="entry name" value="Glycosyl_Hydrlase_16"/>
</dbReference>
<feature type="signal peptide" evidence="2">
    <location>
        <begin position="1"/>
        <end position="21"/>
    </location>
</feature>
<dbReference type="InterPro" id="IPR000757">
    <property type="entry name" value="Beta-glucanase-like"/>
</dbReference>
<dbReference type="GO" id="GO:0016787">
    <property type="term" value="F:hydrolase activity"/>
    <property type="evidence" value="ECO:0007669"/>
    <property type="project" value="UniProtKB-KW"/>
</dbReference>
<proteinExistence type="inferred from homology"/>
<dbReference type="SUPFAM" id="SSF49899">
    <property type="entry name" value="Concanavalin A-like lectins/glucanases"/>
    <property type="match status" value="1"/>
</dbReference>
<reference evidence="4" key="1">
    <citation type="submission" date="2020-05" db="EMBL/GenBank/DDBJ databases">
        <title>The draft genome sequence of Maribacter sp. ANRC-HE7.</title>
        <authorList>
            <person name="Mu L."/>
        </authorList>
    </citation>
    <scope>NUCLEOTIDE SEQUENCE</scope>
    <source>
        <strain evidence="4">ANRC-HE7</strain>
    </source>
</reference>
<feature type="chain" id="PRO_5046186738" evidence="2">
    <location>
        <begin position="22"/>
        <end position="285"/>
    </location>
</feature>
<dbReference type="CDD" id="cd00413">
    <property type="entry name" value="Glyco_hydrolase_16"/>
    <property type="match status" value="1"/>
</dbReference>
<sequence>MTKKRTVLLFALCISASFLNAQKVDSDLPTDKNWKLVWNDEFNGKVLDTTKWGFREHIMQTRHTTWTDDAYEFDGKGNLLLKVYEKDGEYFTSQLQTGSNFMDRPGNQYAGSKLTWPIANLQTAKYLHKYGYYEIRCKMPAQEGWWVAFWLQSPTIGSTLDPLDSGVEIDIMENFTRNGTVSHAIHWDGYGKDHKHAGSGKMNLNLNDGEFHTYGLDWSPTGYIFYVDGKETWRVAGPVSHREQFILVSAECNGYRNGAASPILKEVKLPDYFAVDYVRVFDEIK</sequence>